<organism evidence="1">
    <name type="scientific">Xanthomonas hortorum pv. pelargonii</name>
    <dbReference type="NCBI Taxonomy" id="453602"/>
    <lineage>
        <taxon>Bacteria</taxon>
        <taxon>Pseudomonadati</taxon>
        <taxon>Pseudomonadota</taxon>
        <taxon>Gammaproteobacteria</taxon>
        <taxon>Lysobacterales</taxon>
        <taxon>Lysobacteraceae</taxon>
        <taxon>Xanthomonas</taxon>
    </lineage>
</organism>
<evidence type="ECO:0000313" key="3">
    <source>
        <dbReference type="Proteomes" id="UP000548771"/>
    </source>
</evidence>
<dbReference type="RefSeq" id="WP_168959224.1">
    <property type="nucleotide sequence ID" value="NZ_CP098604.1"/>
</dbReference>
<evidence type="ECO:0000313" key="2">
    <source>
        <dbReference type="EMBL" id="NMI23366.1"/>
    </source>
</evidence>
<evidence type="ECO:0000313" key="1">
    <source>
        <dbReference type="EMBL" id="CAD0299442.1"/>
    </source>
</evidence>
<dbReference type="Proteomes" id="UP000548771">
    <property type="component" value="Unassembled WGS sequence"/>
</dbReference>
<evidence type="ECO:0008006" key="4">
    <source>
        <dbReference type="Google" id="ProtNLM"/>
    </source>
</evidence>
<protein>
    <recommendedName>
        <fullName evidence="4">Abortive infection protein-like C-terminal domain-containing protein</fullName>
    </recommendedName>
</protein>
<dbReference type="EMBL" id="LR828261">
    <property type="protein sequence ID" value="CAD0299447.1"/>
    <property type="molecule type" value="Genomic_DNA"/>
</dbReference>
<dbReference type="EMBL" id="SMDX01000022">
    <property type="protein sequence ID" value="NMI23366.1"/>
    <property type="molecule type" value="Genomic_DNA"/>
</dbReference>
<dbReference type="EMBL" id="LR828261">
    <property type="protein sequence ID" value="CAD0299442.1"/>
    <property type="molecule type" value="Genomic_DNA"/>
</dbReference>
<dbReference type="AlphaFoldDB" id="A0A6V7BBE4"/>
<reference evidence="1" key="4">
    <citation type="submission" date="2020-07" db="EMBL/GenBank/DDBJ databases">
        <authorList>
            <person name="Pothier F. J."/>
        </authorList>
    </citation>
    <scope>NUCLEOTIDE SEQUENCE</scope>
    <source>
        <strain evidence="1">CFBP 2533</strain>
    </source>
</reference>
<reference evidence="2" key="1">
    <citation type="submission" date="2019-03" db="EMBL/GenBank/DDBJ databases">
        <authorList>
            <person name="Moriniere L."/>
            <person name="Burlet A."/>
            <person name="Rosenthal E."/>
            <person name="Portier P."/>
            <person name="Lavire C."/>
            <person name="Nesme X."/>
            <person name="Bull C.T."/>
            <person name="Le Saux M."/>
            <person name="Bertolla F."/>
        </authorList>
    </citation>
    <scope>NUCLEOTIDE SEQUENCE</scope>
    <source>
        <strain evidence="2">CFBP2533</strain>
    </source>
</reference>
<gene>
    <name evidence="1" type="ORF">CFBP2533_01690</name>
    <name evidence="2" type="ORF">E1J24_16350</name>
</gene>
<sequence length="236" mass="25890">MTTAFELAVQLADQIDQFPLGECGPSDDPDKQYAYCAAFRDTAKRFVAAVKRIGDPDLSLLVSELNTSPSYISEAHDLRADLYVAIDALREAARDPNYSAIAATNGAFLSPEVLLRLKAIPATNLDPAKLVRICEELNDAYARANFISAALLIRACINHVPTVFGVDTFSQVVAQSGRSIKAILTRLNDDARPIADLHTHLVMRRSEYLPTKNQLEPYKAAFEVLIQEVIATLVEA</sequence>
<proteinExistence type="predicted"/>
<name>A0A6V7BBE4_9XANT</name>
<reference evidence="3" key="2">
    <citation type="journal article" date="2020" name="Syst. Appl. Microbiol.">
        <title>Clarifying the taxonomy of the causal agent of bacterial leaf spot of lettuce through a polyphasic approach reveals that Xanthomonas cynarae Trebaol et al. 2000 emend. Timilsina et al. 2019 is a later heterotypic synonym of Xanthomonas hortorum Vauterin et al. 1995.</title>
        <authorList>
            <person name="Moriniere L."/>
            <person name="Burlet A."/>
            <person name="Rosenthal E.R."/>
            <person name="Nesme X."/>
            <person name="Portier P."/>
            <person name="Bull C.T."/>
            <person name="Lavire C."/>
            <person name="Fischer-Le Saux M."/>
            <person name="Bertolla F."/>
        </authorList>
    </citation>
    <scope>NUCLEOTIDE SEQUENCE [LARGE SCALE GENOMIC DNA]</scope>
    <source>
        <strain evidence="3">CFBP2533</strain>
    </source>
</reference>
<accession>A0A6V7BBE4</accession>
<reference evidence="2" key="3">
    <citation type="journal article" date="2020" name="Syst. Appl. Microbiol.">
        <title>Clarifying the taxonomy of the causal agent of bacterial leaf spot of lettuce through a polyphasic approach reveals that Xanthomonas cynarae Trebaol et al. 2000 emend. Timilsina et al. 2019 is a later heterotypic synonym of Xanthomonas hortorum Vauterin et al. 1995.</title>
        <authorList>
            <person name="Moriniere L."/>
            <person name="Burlet A."/>
            <person name="Rosenthal E.R."/>
            <person name="Nesme X."/>
            <person name="Portier P."/>
            <person name="Bull C.T."/>
            <person name="Lavire C."/>
            <person name="Fischer-Le Saux M."/>
            <person name="Bertolla F."/>
        </authorList>
    </citation>
    <scope>NUCLEOTIDE SEQUENCE</scope>
    <source>
        <strain evidence="2">CFBP2533</strain>
    </source>
</reference>